<feature type="compositionally biased region" description="Low complexity" evidence="3">
    <location>
        <begin position="243"/>
        <end position="271"/>
    </location>
</feature>
<evidence type="ECO:0000313" key="6">
    <source>
        <dbReference type="Proteomes" id="UP000239899"/>
    </source>
</evidence>
<comment type="subcellular location">
    <subcellularLocation>
        <location evidence="1">Nucleus</location>
    </subcellularLocation>
</comment>
<dbReference type="Pfam" id="PF25879">
    <property type="entry name" value="WHD_LYAR"/>
    <property type="match status" value="1"/>
</dbReference>
<evidence type="ECO:0000256" key="2">
    <source>
        <dbReference type="ARBA" id="ARBA00023242"/>
    </source>
</evidence>
<dbReference type="SMART" id="SM00443">
    <property type="entry name" value="G_patch"/>
    <property type="match status" value="1"/>
</dbReference>
<dbReference type="PROSITE" id="PS50174">
    <property type="entry name" value="G_PATCH"/>
    <property type="match status" value="1"/>
</dbReference>
<dbReference type="EMBL" id="LHPG02000008">
    <property type="protein sequence ID" value="PRW56427.1"/>
    <property type="molecule type" value="Genomic_DNA"/>
</dbReference>
<dbReference type="PANTHER" id="PTHR23149:SF9">
    <property type="entry name" value="G PATCH DOMAIN-CONTAINING PROTEIN 4"/>
    <property type="match status" value="1"/>
</dbReference>
<dbReference type="GO" id="GO:0005730">
    <property type="term" value="C:nucleolus"/>
    <property type="evidence" value="ECO:0007669"/>
    <property type="project" value="TreeGrafter"/>
</dbReference>
<reference evidence="5 6" key="1">
    <citation type="journal article" date="2018" name="Plant J.">
        <title>Genome sequences of Chlorella sorokiniana UTEX 1602 and Micractinium conductrix SAG 241.80: implications to maltose excretion by a green alga.</title>
        <authorList>
            <person name="Arriola M.B."/>
            <person name="Velmurugan N."/>
            <person name="Zhang Y."/>
            <person name="Plunkett M.H."/>
            <person name="Hondzo H."/>
            <person name="Barney B.M."/>
        </authorList>
    </citation>
    <scope>NUCLEOTIDE SEQUENCE [LARGE SCALE GENOMIC DNA]</scope>
    <source>
        <strain evidence="6">UTEX 1602</strain>
    </source>
</reference>
<evidence type="ECO:0000256" key="1">
    <source>
        <dbReference type="ARBA" id="ARBA00004123"/>
    </source>
</evidence>
<dbReference type="AlphaFoldDB" id="A0A2P6TQT6"/>
<proteinExistence type="predicted"/>
<evidence type="ECO:0000313" key="5">
    <source>
        <dbReference type="EMBL" id="PRW56427.1"/>
    </source>
</evidence>
<dbReference type="InterPro" id="IPR058719">
    <property type="entry name" value="WHD_LYAR"/>
</dbReference>
<dbReference type="GO" id="GO:0003676">
    <property type="term" value="F:nucleic acid binding"/>
    <property type="evidence" value="ECO:0007669"/>
    <property type="project" value="InterPro"/>
</dbReference>
<dbReference type="OrthoDB" id="29523at2759"/>
<dbReference type="STRING" id="3076.A0A2P6TQT6"/>
<gene>
    <name evidence="5" type="ORF">C2E21_4516</name>
</gene>
<feature type="compositionally biased region" description="Low complexity" evidence="3">
    <location>
        <begin position="161"/>
        <end position="181"/>
    </location>
</feature>
<feature type="domain" description="G-patch" evidence="4">
    <location>
        <begin position="19"/>
        <end position="65"/>
    </location>
</feature>
<organism evidence="5 6">
    <name type="scientific">Chlorella sorokiniana</name>
    <name type="common">Freshwater green alga</name>
    <dbReference type="NCBI Taxonomy" id="3076"/>
    <lineage>
        <taxon>Eukaryota</taxon>
        <taxon>Viridiplantae</taxon>
        <taxon>Chlorophyta</taxon>
        <taxon>core chlorophytes</taxon>
        <taxon>Trebouxiophyceae</taxon>
        <taxon>Chlorellales</taxon>
        <taxon>Chlorellaceae</taxon>
        <taxon>Chlorella clade</taxon>
        <taxon>Chlorella</taxon>
    </lineage>
</organism>
<feature type="compositionally biased region" description="Low complexity" evidence="3">
    <location>
        <begin position="205"/>
        <end position="225"/>
    </location>
</feature>
<protein>
    <submittedName>
        <fullName evidence="5">G patch domain-containing 4</fullName>
    </submittedName>
</protein>
<accession>A0A2P6TQT6</accession>
<dbReference type="InterPro" id="IPR000467">
    <property type="entry name" value="G_patch_dom"/>
</dbReference>
<dbReference type="Pfam" id="PF01585">
    <property type="entry name" value="G-patch"/>
    <property type="match status" value="1"/>
</dbReference>
<evidence type="ECO:0000256" key="3">
    <source>
        <dbReference type="SAM" id="MobiDB-lite"/>
    </source>
</evidence>
<dbReference type="InterPro" id="IPR050656">
    <property type="entry name" value="PINX1"/>
</dbReference>
<keyword evidence="2" id="KW-0539">Nucleus</keyword>
<sequence length="501" mass="51768">MKLPPGHVAGLGVAKPKVTGGFGERLMRTMGWEAGQGLGKDGTGIKEAIQVKKKEDTVGVGGNGSYAWGDKWWEKAFDSAVQTVDHSDSSDSSDSDSDDEHYAAIAAAVNRDGTRTSASADELKLLAALNKGTGRVAAGRFGGRDAKMARIREQEAKMAAEAAAKLGVPSAGTTSVAAGTTGRKGSDASDTTSEARVPSSKKRGTGSAAAGDASEGAAASSVKSGKSSKKEGKKSKRRKEEAAAAAGEGAGEPTAASQQQQQGEATEGQPPKKQRIVIEPAVAQSGPVHAFVPTPATGWWGEKRFVSVGCLEGLDKTAAEAARRRMTFNEDDQAAIYNRAQAKKTQGKVGLGQGTGTVKVGGVKWEGKKVTFEEPEGGAEAEAAEETAAAGATGARLTAIGSCTQLDTLGQQGAQQAQQAQQEDDGWAAQVKWKKIIAAQLQGAEGQQLKLKQLQRQVVEAVLAKHSSLVSSKAAVKAAFAARLEGSSKFVVEGKLVRLRS</sequence>
<dbReference type="Proteomes" id="UP000239899">
    <property type="component" value="Unassembled WGS sequence"/>
</dbReference>
<keyword evidence="6" id="KW-1185">Reference proteome</keyword>
<dbReference type="PANTHER" id="PTHR23149">
    <property type="entry name" value="G PATCH DOMAIN CONTAINING PROTEIN"/>
    <property type="match status" value="1"/>
</dbReference>
<evidence type="ECO:0000259" key="4">
    <source>
        <dbReference type="PROSITE" id="PS50174"/>
    </source>
</evidence>
<feature type="region of interest" description="Disordered" evidence="3">
    <location>
        <begin position="161"/>
        <end position="282"/>
    </location>
</feature>
<name>A0A2P6TQT6_CHLSO</name>
<comment type="caution">
    <text evidence="5">The sequence shown here is derived from an EMBL/GenBank/DDBJ whole genome shotgun (WGS) entry which is preliminary data.</text>
</comment>